<evidence type="ECO:0008006" key="3">
    <source>
        <dbReference type="Google" id="ProtNLM"/>
    </source>
</evidence>
<gene>
    <name evidence="1" type="ORF">DUPY_06470</name>
</gene>
<dbReference type="AlphaFoldDB" id="A0A1E7X683"/>
<sequence length="108" mass="11774">MLMTALMPTLSRAFAPERTAGAAWLEICSAMGTRYVRAPDSPDPSDKRNGSMNDCPYCRVHFDVPGLPPSPPLAPQFAILAERPALFYHAPTPLYSWVIAHPRGPPAV</sequence>
<evidence type="ECO:0000313" key="1">
    <source>
        <dbReference type="EMBL" id="OFA08624.1"/>
    </source>
</evidence>
<dbReference type="InterPro" id="IPR021333">
    <property type="entry name" value="DUF2946"/>
</dbReference>
<dbReference type="EMBL" id="LROM01000046">
    <property type="protein sequence ID" value="OFA08624.1"/>
    <property type="molecule type" value="Genomic_DNA"/>
</dbReference>
<comment type="caution">
    <text evidence="1">The sequence shown here is derived from an EMBL/GenBank/DDBJ whole genome shotgun (WGS) entry which is preliminary data.</text>
</comment>
<name>A0A1E7X683_9BURK</name>
<reference evidence="2" key="1">
    <citation type="journal article" date="2016" name="Front. Microbiol.">
        <title>Molecular Keys to the Janthinobacterium and Duganella spp. Interaction with the Plant Pathogen Fusarium graminearum.</title>
        <authorList>
            <person name="Haack F.S."/>
            <person name="Poehlein A."/>
            <person name="Kroger C."/>
            <person name="Voigt C.A."/>
            <person name="Piepenbring M."/>
            <person name="Bode H.B."/>
            <person name="Daniel R."/>
            <person name="Schafer W."/>
            <person name="Streit W.R."/>
        </authorList>
    </citation>
    <scope>NUCLEOTIDE SEQUENCE [LARGE SCALE GENOMIC DNA]</scope>
    <source>
        <strain evidence="2">T54</strain>
    </source>
</reference>
<evidence type="ECO:0000313" key="2">
    <source>
        <dbReference type="Proteomes" id="UP000175989"/>
    </source>
</evidence>
<organism evidence="1 2">
    <name type="scientific">Duganella phyllosphaerae</name>
    <dbReference type="NCBI Taxonomy" id="762836"/>
    <lineage>
        <taxon>Bacteria</taxon>
        <taxon>Pseudomonadati</taxon>
        <taxon>Pseudomonadota</taxon>
        <taxon>Betaproteobacteria</taxon>
        <taxon>Burkholderiales</taxon>
        <taxon>Oxalobacteraceae</taxon>
        <taxon>Telluria group</taxon>
        <taxon>Duganella</taxon>
    </lineage>
</organism>
<dbReference type="Pfam" id="PF11162">
    <property type="entry name" value="DUF2946"/>
    <property type="match status" value="1"/>
</dbReference>
<accession>A0A1E7X683</accession>
<proteinExistence type="predicted"/>
<protein>
    <recommendedName>
        <fullName evidence="3">DUF2946 domain-containing protein</fullName>
    </recommendedName>
</protein>
<dbReference type="Proteomes" id="UP000175989">
    <property type="component" value="Unassembled WGS sequence"/>
</dbReference>
<keyword evidence="2" id="KW-1185">Reference proteome</keyword>